<dbReference type="PROSITE" id="PS51375">
    <property type="entry name" value="PPR"/>
    <property type="match status" value="1"/>
</dbReference>
<dbReference type="NCBIfam" id="TIGR00756">
    <property type="entry name" value="PPR"/>
    <property type="match status" value="1"/>
</dbReference>
<proteinExistence type="predicted"/>
<feature type="repeat" description="PPR" evidence="2">
    <location>
        <begin position="76"/>
        <end position="110"/>
    </location>
</feature>
<feature type="region of interest" description="Disordered" evidence="3">
    <location>
        <begin position="268"/>
        <end position="288"/>
    </location>
</feature>
<dbReference type="InterPro" id="IPR046848">
    <property type="entry name" value="E_motif"/>
</dbReference>
<dbReference type="Pfam" id="PF01535">
    <property type="entry name" value="PPR"/>
    <property type="match status" value="2"/>
</dbReference>
<dbReference type="Pfam" id="PF20431">
    <property type="entry name" value="E_motif"/>
    <property type="match status" value="1"/>
</dbReference>
<evidence type="ECO:0000313" key="5">
    <source>
        <dbReference type="Proteomes" id="UP000467841"/>
    </source>
</evidence>
<dbReference type="InterPro" id="IPR046960">
    <property type="entry name" value="PPR_At4g14850-like_plant"/>
</dbReference>
<accession>A0A6D2LGS8</accession>
<dbReference type="GO" id="GO:0009451">
    <property type="term" value="P:RNA modification"/>
    <property type="evidence" value="ECO:0007669"/>
    <property type="project" value="InterPro"/>
</dbReference>
<evidence type="ECO:0008006" key="6">
    <source>
        <dbReference type="Google" id="ProtNLM"/>
    </source>
</evidence>
<dbReference type="OrthoDB" id="185373at2759"/>
<evidence type="ECO:0000256" key="3">
    <source>
        <dbReference type="SAM" id="MobiDB-lite"/>
    </source>
</evidence>
<gene>
    <name evidence="4" type="ORF">MERR_LOCUS46666</name>
</gene>
<comment type="caution">
    <text evidence="4">The sequence shown here is derived from an EMBL/GenBank/DDBJ whole genome shotgun (WGS) entry which is preliminary data.</text>
</comment>
<dbReference type="PANTHER" id="PTHR47926">
    <property type="entry name" value="PENTATRICOPEPTIDE REPEAT-CONTAINING PROTEIN"/>
    <property type="match status" value="1"/>
</dbReference>
<dbReference type="PANTHER" id="PTHR47926:SF375">
    <property type="entry name" value="PENTATRICOPEPTIDE REPEAT-CONTAINING PROTEIN"/>
    <property type="match status" value="1"/>
</dbReference>
<organism evidence="4 5">
    <name type="scientific">Microthlaspi erraticum</name>
    <dbReference type="NCBI Taxonomy" id="1685480"/>
    <lineage>
        <taxon>Eukaryota</taxon>
        <taxon>Viridiplantae</taxon>
        <taxon>Streptophyta</taxon>
        <taxon>Embryophyta</taxon>
        <taxon>Tracheophyta</taxon>
        <taxon>Spermatophyta</taxon>
        <taxon>Magnoliopsida</taxon>
        <taxon>eudicotyledons</taxon>
        <taxon>Gunneridae</taxon>
        <taxon>Pentapetalae</taxon>
        <taxon>rosids</taxon>
        <taxon>malvids</taxon>
        <taxon>Brassicales</taxon>
        <taxon>Brassicaceae</taxon>
        <taxon>Coluteocarpeae</taxon>
        <taxon>Microthlaspi</taxon>
    </lineage>
</organism>
<sequence>MLLAGFQPNHVTLASILALCAKVGNLQRGKELHCYILRRQSFKDCLVLWNSLVDMYAKSGRIVAAEWVCASMSKRDKVTYTSLIGGYGMMGDGEVALERFGDMITSGIKPDHVTMVAVLSACSHSSFVCKGQRMFEIMRNAFGIRPRLEHYSCMVDLYCRAGDLAKARCMISETPYGPSRAMFATLIIACLVNGNKEIGEWAADKLLVEMKPGNLGHCLLIADMYTVAGSWSKLAHVKALMSSAQKAYEFALMETDCVLDESSKPMVDSSSIISQEQSSDEERLVEIG</sequence>
<dbReference type="EMBL" id="CACVBM020001773">
    <property type="protein sequence ID" value="CAA7059430.1"/>
    <property type="molecule type" value="Genomic_DNA"/>
</dbReference>
<keyword evidence="5" id="KW-1185">Reference proteome</keyword>
<dbReference type="AlphaFoldDB" id="A0A6D2LGS8"/>
<dbReference type="Proteomes" id="UP000467841">
    <property type="component" value="Unassembled WGS sequence"/>
</dbReference>
<dbReference type="FunFam" id="1.25.40.10:FF:000090">
    <property type="entry name" value="Pentatricopeptide repeat-containing protein, chloroplastic"/>
    <property type="match status" value="1"/>
</dbReference>
<evidence type="ECO:0000313" key="4">
    <source>
        <dbReference type="EMBL" id="CAA7059430.1"/>
    </source>
</evidence>
<reference evidence="4" key="1">
    <citation type="submission" date="2020-01" db="EMBL/GenBank/DDBJ databases">
        <authorList>
            <person name="Mishra B."/>
        </authorList>
    </citation>
    <scope>NUCLEOTIDE SEQUENCE [LARGE SCALE GENOMIC DNA]</scope>
</reference>
<evidence type="ECO:0000256" key="2">
    <source>
        <dbReference type="PROSITE-ProRule" id="PRU00708"/>
    </source>
</evidence>
<dbReference type="Gene3D" id="1.25.40.10">
    <property type="entry name" value="Tetratricopeptide repeat domain"/>
    <property type="match status" value="1"/>
</dbReference>
<dbReference type="GO" id="GO:0003723">
    <property type="term" value="F:RNA binding"/>
    <property type="evidence" value="ECO:0007669"/>
    <property type="project" value="InterPro"/>
</dbReference>
<feature type="compositionally biased region" description="Low complexity" evidence="3">
    <location>
        <begin position="268"/>
        <end position="277"/>
    </location>
</feature>
<evidence type="ECO:0000256" key="1">
    <source>
        <dbReference type="ARBA" id="ARBA00022737"/>
    </source>
</evidence>
<dbReference type="InterPro" id="IPR011990">
    <property type="entry name" value="TPR-like_helical_dom_sf"/>
</dbReference>
<dbReference type="Pfam" id="PF13041">
    <property type="entry name" value="PPR_2"/>
    <property type="match status" value="1"/>
</dbReference>
<dbReference type="InterPro" id="IPR002885">
    <property type="entry name" value="PPR_rpt"/>
</dbReference>
<keyword evidence="1" id="KW-0677">Repeat</keyword>
<name>A0A6D2LGS8_9BRAS</name>
<protein>
    <recommendedName>
        <fullName evidence="6">Pentacotripeptide-repeat region of PRORP domain-containing protein</fullName>
    </recommendedName>
</protein>